<feature type="region of interest" description="Disordered" evidence="9">
    <location>
        <begin position="68"/>
        <end position="97"/>
    </location>
</feature>
<dbReference type="Proteomes" id="UP000075243">
    <property type="component" value="Unassembled WGS sequence"/>
</dbReference>
<dbReference type="GO" id="GO:0003700">
    <property type="term" value="F:DNA-binding transcription factor activity"/>
    <property type="evidence" value="ECO:0007669"/>
    <property type="project" value="InterPro"/>
</dbReference>
<dbReference type="Pfam" id="PF00847">
    <property type="entry name" value="AP2"/>
    <property type="match status" value="1"/>
</dbReference>
<dbReference type="GO" id="GO:0000976">
    <property type="term" value="F:transcription cis-regulatory region binding"/>
    <property type="evidence" value="ECO:0007669"/>
    <property type="project" value="TreeGrafter"/>
</dbReference>
<dbReference type="PRINTS" id="PR00367">
    <property type="entry name" value="ETHRSPELEMNT"/>
</dbReference>
<dbReference type="STRING" id="3821.A0A151R4J9"/>
<dbReference type="InterPro" id="IPR001471">
    <property type="entry name" value="AP2/ERF_dom"/>
</dbReference>
<dbReference type="CDD" id="cd00018">
    <property type="entry name" value="AP2"/>
    <property type="match status" value="1"/>
</dbReference>
<keyword evidence="6" id="KW-0804">Transcription</keyword>
<accession>A0A151R4J9</accession>
<organism evidence="11 12">
    <name type="scientific">Cajanus cajan</name>
    <name type="common">Pigeon pea</name>
    <name type="synonym">Cajanus indicus</name>
    <dbReference type="NCBI Taxonomy" id="3821"/>
    <lineage>
        <taxon>Eukaryota</taxon>
        <taxon>Viridiplantae</taxon>
        <taxon>Streptophyta</taxon>
        <taxon>Embryophyta</taxon>
        <taxon>Tracheophyta</taxon>
        <taxon>Spermatophyta</taxon>
        <taxon>Magnoliopsida</taxon>
        <taxon>eudicotyledons</taxon>
        <taxon>Gunneridae</taxon>
        <taxon>Pentapetalae</taxon>
        <taxon>rosids</taxon>
        <taxon>fabids</taxon>
        <taxon>Fabales</taxon>
        <taxon>Fabaceae</taxon>
        <taxon>Papilionoideae</taxon>
        <taxon>50 kb inversion clade</taxon>
        <taxon>NPAAA clade</taxon>
        <taxon>indigoferoid/millettioid clade</taxon>
        <taxon>Phaseoleae</taxon>
        <taxon>Cajanus</taxon>
    </lineage>
</organism>
<evidence type="ECO:0000259" key="10">
    <source>
        <dbReference type="PROSITE" id="PS51032"/>
    </source>
</evidence>
<name>A0A151R4J9_CAJCA</name>
<dbReference type="Gene3D" id="3.30.730.10">
    <property type="entry name" value="AP2/ERF domain"/>
    <property type="match status" value="1"/>
</dbReference>
<evidence type="ECO:0000256" key="8">
    <source>
        <dbReference type="ARBA" id="ARBA00024343"/>
    </source>
</evidence>
<dbReference type="OMA" id="ESIWTEA"/>
<dbReference type="EMBL" id="KQ484107">
    <property type="protein sequence ID" value="KYP37426.1"/>
    <property type="molecule type" value="Genomic_DNA"/>
</dbReference>
<evidence type="ECO:0000256" key="5">
    <source>
        <dbReference type="ARBA" id="ARBA00023159"/>
    </source>
</evidence>
<evidence type="ECO:0000256" key="2">
    <source>
        <dbReference type="ARBA" id="ARBA00023015"/>
    </source>
</evidence>
<evidence type="ECO:0000313" key="11">
    <source>
        <dbReference type="EMBL" id="KYP37426.1"/>
    </source>
</evidence>
<keyword evidence="5" id="KW-0010">Activator</keyword>
<dbReference type="SUPFAM" id="SSF54171">
    <property type="entry name" value="DNA-binding domain"/>
    <property type="match status" value="1"/>
</dbReference>
<feature type="compositionally biased region" description="Pro residues" evidence="9">
    <location>
        <begin position="77"/>
        <end position="90"/>
    </location>
</feature>
<evidence type="ECO:0000256" key="9">
    <source>
        <dbReference type="SAM" id="MobiDB-lite"/>
    </source>
</evidence>
<dbReference type="PROSITE" id="PS51032">
    <property type="entry name" value="AP2_ERF"/>
    <property type="match status" value="1"/>
</dbReference>
<comment type="subcellular location">
    <subcellularLocation>
        <location evidence="1">Nucleus</location>
    </subcellularLocation>
</comment>
<sequence>MRGKGGPENAACTYKGVRQRTWGKWVAEIREPNRGARLWLGTFETSRDAALAYDAAAKKLYGSDAKLNLPEVHQPPNSNPPPSPPTPQMSPQPQIHNTTFDVVPDVNPSDFTNNMVNSNNPVLSMASHQVGDVPVYTSDSIVSLPFETTHNNVTLPYETINDHVSLPYGTNTHTNFSFYSNSFWGMMNETVPMLDESIWTDDAMTLDFPFVADDEIFGTGNFPDVGGWNYGEDDNVDDNSPPPPWM</sequence>
<dbReference type="InterPro" id="IPR036955">
    <property type="entry name" value="AP2/ERF_dom_sf"/>
</dbReference>
<dbReference type="InterPro" id="IPR016177">
    <property type="entry name" value="DNA-bd_dom_sf"/>
</dbReference>
<evidence type="ECO:0000256" key="6">
    <source>
        <dbReference type="ARBA" id="ARBA00023163"/>
    </source>
</evidence>
<proteinExistence type="inferred from homology"/>
<evidence type="ECO:0000256" key="7">
    <source>
        <dbReference type="ARBA" id="ARBA00023242"/>
    </source>
</evidence>
<protein>
    <submittedName>
        <fullName evidence="11">Dehydration-responsive element-binding protein 2D</fullName>
    </submittedName>
</protein>
<gene>
    <name evidence="11" type="ORF">KK1_041386</name>
</gene>
<dbReference type="GO" id="GO:0005634">
    <property type="term" value="C:nucleus"/>
    <property type="evidence" value="ECO:0007669"/>
    <property type="project" value="UniProtKB-SubCell"/>
</dbReference>
<dbReference type="GO" id="GO:0006950">
    <property type="term" value="P:response to stress"/>
    <property type="evidence" value="ECO:0007669"/>
    <property type="project" value="TreeGrafter"/>
</dbReference>
<keyword evidence="12" id="KW-1185">Reference proteome</keyword>
<keyword evidence="2" id="KW-0805">Transcription regulation</keyword>
<dbReference type="PANTHER" id="PTHR31241:SF62">
    <property type="entry name" value="DEHYDRATION-RESPONSIVE ELEMENT-BINDING PROTEIN 2D"/>
    <property type="match status" value="1"/>
</dbReference>
<dbReference type="GO" id="GO:0045893">
    <property type="term" value="P:positive regulation of DNA-templated transcription"/>
    <property type="evidence" value="ECO:0007669"/>
    <property type="project" value="TreeGrafter"/>
</dbReference>
<keyword evidence="3" id="KW-0346">Stress response</keyword>
<keyword evidence="4" id="KW-0238">DNA-binding</keyword>
<dbReference type="PANTHER" id="PTHR31241">
    <property type="entry name" value="DEHYDRATION-RESPONSIVE ELEMENT-BINDING PROTEIN 2C"/>
    <property type="match status" value="1"/>
</dbReference>
<comment type="similarity">
    <text evidence="8">Belongs to the AP2/ERF transcription factor family. ERF subfamily.</text>
</comment>
<evidence type="ECO:0000256" key="3">
    <source>
        <dbReference type="ARBA" id="ARBA00023016"/>
    </source>
</evidence>
<evidence type="ECO:0000313" key="12">
    <source>
        <dbReference type="Proteomes" id="UP000075243"/>
    </source>
</evidence>
<evidence type="ECO:0000256" key="4">
    <source>
        <dbReference type="ARBA" id="ARBA00023125"/>
    </source>
</evidence>
<dbReference type="AlphaFoldDB" id="A0A151R4J9"/>
<dbReference type="FunFam" id="3.30.730.10:FF:000001">
    <property type="entry name" value="Ethylene-responsive transcription factor 2"/>
    <property type="match status" value="1"/>
</dbReference>
<dbReference type="Gramene" id="C.cajan_39702.t">
    <property type="protein sequence ID" value="C.cajan_39702.t"/>
    <property type="gene ID" value="C.cajan_39702"/>
</dbReference>
<keyword evidence="7" id="KW-0539">Nucleus</keyword>
<reference evidence="11" key="1">
    <citation type="journal article" date="2012" name="Nat. Biotechnol.">
        <title>Draft genome sequence of pigeonpea (Cajanus cajan), an orphan legume crop of resource-poor farmers.</title>
        <authorList>
            <person name="Varshney R.K."/>
            <person name="Chen W."/>
            <person name="Li Y."/>
            <person name="Bharti A.K."/>
            <person name="Saxena R.K."/>
            <person name="Schlueter J.A."/>
            <person name="Donoghue M.T."/>
            <person name="Azam S."/>
            <person name="Fan G."/>
            <person name="Whaley A.M."/>
            <person name="Farmer A.D."/>
            <person name="Sheridan J."/>
            <person name="Iwata A."/>
            <person name="Tuteja R."/>
            <person name="Penmetsa R.V."/>
            <person name="Wu W."/>
            <person name="Upadhyaya H.D."/>
            <person name="Yang S.P."/>
            <person name="Shah T."/>
            <person name="Saxena K.B."/>
            <person name="Michael T."/>
            <person name="McCombie W.R."/>
            <person name="Yang B."/>
            <person name="Zhang G."/>
            <person name="Yang H."/>
            <person name="Wang J."/>
            <person name="Spillane C."/>
            <person name="Cook D.R."/>
            <person name="May G.D."/>
            <person name="Xu X."/>
            <person name="Jackson S.A."/>
        </authorList>
    </citation>
    <scope>NUCLEOTIDE SEQUENCE [LARGE SCALE GENOMIC DNA]</scope>
</reference>
<evidence type="ECO:0000256" key="1">
    <source>
        <dbReference type="ARBA" id="ARBA00004123"/>
    </source>
</evidence>
<feature type="domain" description="AP2/ERF" evidence="10">
    <location>
        <begin position="13"/>
        <end position="70"/>
    </location>
</feature>
<dbReference type="SMART" id="SM00380">
    <property type="entry name" value="AP2"/>
    <property type="match status" value="1"/>
</dbReference>